<feature type="compositionally biased region" description="Polar residues" evidence="1">
    <location>
        <begin position="93"/>
        <end position="103"/>
    </location>
</feature>
<dbReference type="AlphaFoldDB" id="A0A6V8MLP4"/>
<keyword evidence="3" id="KW-1185">Reference proteome</keyword>
<protein>
    <submittedName>
        <fullName evidence="2">Uncharacterized protein</fullName>
    </submittedName>
</protein>
<gene>
    <name evidence="2" type="ORF">GMST_32750</name>
</gene>
<reference evidence="3" key="1">
    <citation type="submission" date="2020-06" db="EMBL/GenBank/DDBJ databases">
        <title>Draft genomic sequence of Geomonas sp. Red330.</title>
        <authorList>
            <person name="Itoh H."/>
            <person name="Zhenxing X."/>
            <person name="Ushijima N."/>
            <person name="Masuda Y."/>
            <person name="Shiratori Y."/>
            <person name="Senoo K."/>
        </authorList>
    </citation>
    <scope>NUCLEOTIDE SEQUENCE [LARGE SCALE GENOMIC DNA]</scope>
    <source>
        <strain evidence="3">Red330</strain>
    </source>
</reference>
<evidence type="ECO:0000313" key="2">
    <source>
        <dbReference type="EMBL" id="GFO60950.1"/>
    </source>
</evidence>
<organism evidence="2 3">
    <name type="scientific">Geomonas silvestris</name>
    <dbReference type="NCBI Taxonomy" id="2740184"/>
    <lineage>
        <taxon>Bacteria</taxon>
        <taxon>Pseudomonadati</taxon>
        <taxon>Thermodesulfobacteriota</taxon>
        <taxon>Desulfuromonadia</taxon>
        <taxon>Geobacterales</taxon>
        <taxon>Geobacteraceae</taxon>
        <taxon>Geomonas</taxon>
    </lineage>
</organism>
<dbReference type="Proteomes" id="UP000556026">
    <property type="component" value="Unassembled WGS sequence"/>
</dbReference>
<evidence type="ECO:0000313" key="3">
    <source>
        <dbReference type="Proteomes" id="UP000556026"/>
    </source>
</evidence>
<feature type="compositionally biased region" description="Polar residues" evidence="1">
    <location>
        <begin position="54"/>
        <end position="65"/>
    </location>
</feature>
<evidence type="ECO:0000256" key="1">
    <source>
        <dbReference type="SAM" id="MobiDB-lite"/>
    </source>
</evidence>
<dbReference type="EMBL" id="BLXX01000011">
    <property type="protein sequence ID" value="GFO60950.1"/>
    <property type="molecule type" value="Genomic_DNA"/>
</dbReference>
<feature type="compositionally biased region" description="Pro residues" evidence="1">
    <location>
        <begin position="74"/>
        <end position="84"/>
    </location>
</feature>
<accession>A0A6V8MLP4</accession>
<name>A0A6V8MLP4_9BACT</name>
<proteinExistence type="predicted"/>
<sequence length="103" mass="10903">MLDHALGSSTPQTAKLADNVAAGAANKGYGPLYQDLKAGNYGSALGNAVHMGQDNANRDNANLSSMPPAQAPQVPQPALPPGPYQPQLAETPFLQQMKQRYMR</sequence>
<feature type="region of interest" description="Disordered" evidence="1">
    <location>
        <begin position="50"/>
        <end position="103"/>
    </location>
</feature>
<comment type="caution">
    <text evidence="2">The sequence shown here is derived from an EMBL/GenBank/DDBJ whole genome shotgun (WGS) entry which is preliminary data.</text>
</comment>